<evidence type="ECO:0000256" key="5">
    <source>
        <dbReference type="ARBA" id="ARBA00022502"/>
    </source>
</evidence>
<keyword evidence="8 13" id="KW-0812">Transmembrane</keyword>
<comment type="similarity">
    <text evidence="3 13">Belongs to the PIGM family.</text>
</comment>
<dbReference type="PANTHER" id="PTHR12886:SF0">
    <property type="entry name" value="GPI MANNOSYLTRANSFERASE 1"/>
    <property type="match status" value="1"/>
</dbReference>
<feature type="transmembrane region" description="Helical" evidence="13">
    <location>
        <begin position="221"/>
        <end position="238"/>
    </location>
</feature>
<evidence type="ECO:0000256" key="13">
    <source>
        <dbReference type="RuleBase" id="RU365064"/>
    </source>
</evidence>
<evidence type="ECO:0000313" key="15">
    <source>
        <dbReference type="Proteomes" id="UP001497453"/>
    </source>
</evidence>
<dbReference type="Pfam" id="PF05007">
    <property type="entry name" value="Mannosyl_trans"/>
    <property type="match status" value="1"/>
</dbReference>
<feature type="transmembrane region" description="Helical" evidence="13">
    <location>
        <begin position="358"/>
        <end position="386"/>
    </location>
</feature>
<evidence type="ECO:0000256" key="9">
    <source>
        <dbReference type="ARBA" id="ARBA00022824"/>
    </source>
</evidence>
<sequence>MVLNGSLFRLVIDVFSSFRNVLIASVALRIALIVYSEWHDAHSAVKYTDIDYRVFSDAAHFILHPSAGNVAQGPLGQWLGIGDPYTRQTYRYTPLLALLLIPSEWLHPSFGKYVFAGCDVLAGILIYNLLVSVILPSTPVSTTKDIKSKQEVAQDAATSMTRKASLLASVHLLNPLVFSISTRGSSESVLSLFVLVTLYFALKSKWTLAAIFLGLSTHWKIYPFIYGVACLGVIGNEHGVAKGLKGYLGGIINWRTFQFVFISVATFAFLGVAMYLVWGYPFLYESYLYHLQRRDHRHNFSPYFYLIYLTYPFPGVVAPELSVWRKFIRSPLTSFLPQMILSLGAGFLFGRSKRDLTFAWFIQTFVFVIFNRVCTSQYFLWYTLFLPLLIPQLSITPRWALIYTTVWLGTQVLWLSEAYKLEFLGENVFFSLWVRGMIYMAGHSWVLAGIMQAYRG</sequence>
<feature type="transmembrane region" description="Helical" evidence="13">
    <location>
        <begin position="436"/>
        <end position="454"/>
    </location>
</feature>
<evidence type="ECO:0000256" key="10">
    <source>
        <dbReference type="ARBA" id="ARBA00022989"/>
    </source>
</evidence>
<keyword evidence="10 13" id="KW-1133">Transmembrane helix</keyword>
<reference evidence="15" key="1">
    <citation type="submission" date="2024-04" db="EMBL/GenBank/DDBJ databases">
        <authorList>
            <person name="Shaw F."/>
            <person name="Minotto A."/>
        </authorList>
    </citation>
    <scope>NUCLEOTIDE SEQUENCE [LARGE SCALE GENOMIC DNA]</scope>
</reference>
<evidence type="ECO:0000256" key="6">
    <source>
        <dbReference type="ARBA" id="ARBA00022676"/>
    </source>
</evidence>
<evidence type="ECO:0000256" key="11">
    <source>
        <dbReference type="ARBA" id="ARBA00023136"/>
    </source>
</evidence>
<feature type="transmembrane region" description="Helical" evidence="13">
    <location>
        <begin position="113"/>
        <end position="135"/>
    </location>
</feature>
<evidence type="ECO:0000256" key="3">
    <source>
        <dbReference type="ARBA" id="ARBA00011071"/>
    </source>
</evidence>
<feature type="transmembrane region" description="Helical" evidence="13">
    <location>
        <begin position="259"/>
        <end position="283"/>
    </location>
</feature>
<comment type="function">
    <text evidence="12 13">Mannosyltransferase involved in glycosylphosphatidylinositol-anchor biosynthesis. Transfers the first alpha-1,4-mannose to GlcN-acyl-PI during GPI precursor assembly. Required for cell wall integrity.</text>
</comment>
<accession>A0ABP1DEZ3</accession>
<evidence type="ECO:0000256" key="8">
    <source>
        <dbReference type="ARBA" id="ARBA00022692"/>
    </source>
</evidence>
<keyword evidence="5 13" id="KW-0337">GPI-anchor biosynthesis</keyword>
<feature type="transmembrane region" description="Helical" evidence="13">
    <location>
        <begin position="303"/>
        <end position="323"/>
    </location>
</feature>
<dbReference type="Proteomes" id="UP001497453">
    <property type="component" value="Chromosome 3"/>
</dbReference>
<dbReference type="PANTHER" id="PTHR12886">
    <property type="entry name" value="PIG-M MANNOSYLTRANSFERASE"/>
    <property type="match status" value="1"/>
</dbReference>
<protein>
    <recommendedName>
        <fullName evidence="4 13">GPI mannosyltransferase 1</fullName>
        <ecNumber evidence="13">2.4.1.-</ecNumber>
    </recommendedName>
    <alternativeName>
        <fullName evidence="13">GPI mannosyltransferase I</fullName>
    </alternativeName>
</protein>
<name>A0ABP1DEZ3_9APHY</name>
<keyword evidence="15" id="KW-1185">Reference proteome</keyword>
<evidence type="ECO:0000256" key="7">
    <source>
        <dbReference type="ARBA" id="ARBA00022679"/>
    </source>
</evidence>
<feature type="transmembrane region" description="Helical" evidence="13">
    <location>
        <begin position="189"/>
        <end position="215"/>
    </location>
</feature>
<comment type="subcellular location">
    <subcellularLocation>
        <location evidence="1 13">Endoplasmic reticulum membrane</location>
        <topology evidence="1 13">Multi-pass membrane protein</topology>
    </subcellularLocation>
</comment>
<feature type="transmembrane region" description="Helical" evidence="13">
    <location>
        <begin position="398"/>
        <end position="416"/>
    </location>
</feature>
<dbReference type="EMBL" id="OZ037946">
    <property type="protein sequence ID" value="CAL1705192.1"/>
    <property type="molecule type" value="Genomic_DNA"/>
</dbReference>
<keyword evidence="7 13" id="KW-0808">Transferase</keyword>
<dbReference type="InterPro" id="IPR007704">
    <property type="entry name" value="PIG-M"/>
</dbReference>
<feature type="transmembrane region" description="Helical" evidence="13">
    <location>
        <begin position="335"/>
        <end position="352"/>
    </location>
</feature>
<evidence type="ECO:0000313" key="14">
    <source>
        <dbReference type="EMBL" id="CAL1705192.1"/>
    </source>
</evidence>
<comment type="pathway">
    <text evidence="2 13">Glycolipid biosynthesis; glycosylphosphatidylinositol-anchor biosynthesis.</text>
</comment>
<keyword evidence="9 13" id="KW-0256">Endoplasmic reticulum</keyword>
<keyword evidence="6 13" id="KW-0328">Glycosyltransferase</keyword>
<gene>
    <name evidence="14" type="ORF">GFSPODELE1_LOCUS5317</name>
</gene>
<evidence type="ECO:0000256" key="4">
    <source>
        <dbReference type="ARBA" id="ARBA00013797"/>
    </source>
</evidence>
<organism evidence="14 15">
    <name type="scientific">Somion occarium</name>
    <dbReference type="NCBI Taxonomy" id="3059160"/>
    <lineage>
        <taxon>Eukaryota</taxon>
        <taxon>Fungi</taxon>
        <taxon>Dikarya</taxon>
        <taxon>Basidiomycota</taxon>
        <taxon>Agaricomycotina</taxon>
        <taxon>Agaricomycetes</taxon>
        <taxon>Polyporales</taxon>
        <taxon>Cerrenaceae</taxon>
        <taxon>Somion</taxon>
    </lineage>
</organism>
<evidence type="ECO:0000256" key="2">
    <source>
        <dbReference type="ARBA" id="ARBA00004687"/>
    </source>
</evidence>
<evidence type="ECO:0000256" key="12">
    <source>
        <dbReference type="ARBA" id="ARBA00025399"/>
    </source>
</evidence>
<proteinExistence type="inferred from homology"/>
<evidence type="ECO:0000256" key="1">
    <source>
        <dbReference type="ARBA" id="ARBA00004477"/>
    </source>
</evidence>
<dbReference type="EC" id="2.4.1.-" evidence="13"/>
<keyword evidence="11 13" id="KW-0472">Membrane</keyword>